<name>A0A1U7IJE8_9CYAN</name>
<proteinExistence type="predicted"/>
<dbReference type="AlphaFoldDB" id="A0A1U7IJE8"/>
<accession>A0A1U7IJE8</accession>
<dbReference type="Proteomes" id="UP000185860">
    <property type="component" value="Unassembled WGS sequence"/>
</dbReference>
<comment type="caution">
    <text evidence="1">The sequence shown here is derived from an EMBL/GenBank/DDBJ whole genome shotgun (WGS) entry which is preliminary data.</text>
</comment>
<protein>
    <submittedName>
        <fullName evidence="1">Uncharacterized protein</fullName>
    </submittedName>
</protein>
<sequence>MINQLLDAKIVTEIEDDLELKRTLAERELQYQDASPEEILDLLAEAVDSYTFLTTKLSPQLRQSAREEIKFFLSVYEARAIEASSQKTLNFLFYQACKITNEMLLDN</sequence>
<gene>
    <name evidence="1" type="ORF">NIES2119_13535</name>
</gene>
<evidence type="ECO:0000313" key="2">
    <source>
        <dbReference type="Proteomes" id="UP000185860"/>
    </source>
</evidence>
<evidence type="ECO:0000313" key="1">
    <source>
        <dbReference type="EMBL" id="OKH37273.1"/>
    </source>
</evidence>
<organism evidence="1 2">
    <name type="scientific">[Phormidium ambiguum] IAM M-71</name>
    <dbReference type="NCBI Taxonomy" id="454136"/>
    <lineage>
        <taxon>Bacteria</taxon>
        <taxon>Bacillati</taxon>
        <taxon>Cyanobacteriota</taxon>
        <taxon>Cyanophyceae</taxon>
        <taxon>Oscillatoriophycideae</taxon>
        <taxon>Aerosakkonematales</taxon>
        <taxon>Aerosakkonemataceae</taxon>
        <taxon>Floridanema</taxon>
    </lineage>
</organism>
<dbReference type="EMBL" id="MRCE01000012">
    <property type="protein sequence ID" value="OKH37273.1"/>
    <property type="molecule type" value="Genomic_DNA"/>
</dbReference>
<dbReference type="RefSeq" id="WP_073594022.1">
    <property type="nucleotide sequence ID" value="NZ_MRCE01000012.1"/>
</dbReference>
<reference evidence="1 2" key="1">
    <citation type="submission" date="2016-11" db="EMBL/GenBank/DDBJ databases">
        <title>Draft Genome Sequences of Nine Cyanobacterial Strains from Diverse Habitats.</title>
        <authorList>
            <person name="Zhu T."/>
            <person name="Hou S."/>
            <person name="Lu X."/>
            <person name="Hess W.R."/>
        </authorList>
    </citation>
    <scope>NUCLEOTIDE SEQUENCE [LARGE SCALE GENOMIC DNA]</scope>
    <source>
        <strain evidence="1 2">IAM M-71</strain>
    </source>
</reference>